<keyword evidence="4 7" id="KW-0812">Transmembrane</keyword>
<dbReference type="Pfam" id="PF00528">
    <property type="entry name" value="BPD_transp_1"/>
    <property type="match status" value="1"/>
</dbReference>
<evidence type="ECO:0000313" key="9">
    <source>
        <dbReference type="EMBL" id="MDR6293390.1"/>
    </source>
</evidence>
<keyword evidence="3" id="KW-1003">Cell membrane</keyword>
<gene>
    <name evidence="9" type="ORF">E9232_005941</name>
</gene>
<feature type="transmembrane region" description="Helical" evidence="7">
    <location>
        <begin position="12"/>
        <end position="34"/>
    </location>
</feature>
<dbReference type="PANTHER" id="PTHR43744">
    <property type="entry name" value="ABC TRANSPORTER PERMEASE PROTEIN MG189-RELATED-RELATED"/>
    <property type="match status" value="1"/>
</dbReference>
<feature type="transmembrane region" description="Helical" evidence="7">
    <location>
        <begin position="80"/>
        <end position="101"/>
    </location>
</feature>
<keyword evidence="2 7" id="KW-0813">Transport</keyword>
<dbReference type="InterPro" id="IPR000515">
    <property type="entry name" value="MetI-like"/>
</dbReference>
<dbReference type="InterPro" id="IPR035906">
    <property type="entry name" value="MetI-like_sf"/>
</dbReference>
<dbReference type="Proteomes" id="UP001262410">
    <property type="component" value="Unassembled WGS sequence"/>
</dbReference>
<evidence type="ECO:0000256" key="3">
    <source>
        <dbReference type="ARBA" id="ARBA00022475"/>
    </source>
</evidence>
<comment type="subcellular location">
    <subcellularLocation>
        <location evidence="1 7">Cell membrane</location>
        <topology evidence="1 7">Multi-pass membrane protein</topology>
    </subcellularLocation>
</comment>
<feature type="transmembrane region" description="Helical" evidence="7">
    <location>
        <begin position="113"/>
        <end position="133"/>
    </location>
</feature>
<reference evidence="9 10" key="1">
    <citation type="submission" date="2023-07" db="EMBL/GenBank/DDBJ databases">
        <title>Sorghum-associated microbial communities from plants grown in Nebraska, USA.</title>
        <authorList>
            <person name="Schachtman D."/>
        </authorList>
    </citation>
    <scope>NUCLEOTIDE SEQUENCE [LARGE SCALE GENOMIC DNA]</scope>
    <source>
        <strain evidence="9 10">584</strain>
    </source>
</reference>
<dbReference type="RefSeq" id="WP_309800333.1">
    <property type="nucleotide sequence ID" value="NZ_JAVDPW010000012.1"/>
</dbReference>
<evidence type="ECO:0000259" key="8">
    <source>
        <dbReference type="PROSITE" id="PS50928"/>
    </source>
</evidence>
<feature type="domain" description="ABC transmembrane type-1" evidence="8">
    <location>
        <begin position="76"/>
        <end position="266"/>
    </location>
</feature>
<comment type="similarity">
    <text evidence="7">Belongs to the binding-protein-dependent transport system permease family.</text>
</comment>
<dbReference type="PANTHER" id="PTHR43744:SF12">
    <property type="entry name" value="ABC TRANSPORTER PERMEASE PROTEIN MG189-RELATED"/>
    <property type="match status" value="1"/>
</dbReference>
<evidence type="ECO:0000313" key="10">
    <source>
        <dbReference type="Proteomes" id="UP001262410"/>
    </source>
</evidence>
<dbReference type="PROSITE" id="PS50928">
    <property type="entry name" value="ABC_TM1"/>
    <property type="match status" value="1"/>
</dbReference>
<evidence type="ECO:0000256" key="7">
    <source>
        <dbReference type="RuleBase" id="RU363032"/>
    </source>
</evidence>
<protein>
    <submittedName>
        <fullName evidence="9">Lactose/L-arabinose transport system permease protein</fullName>
    </submittedName>
</protein>
<evidence type="ECO:0000256" key="1">
    <source>
        <dbReference type="ARBA" id="ARBA00004651"/>
    </source>
</evidence>
<sequence>MMLRTIGSRRRWGSWLLTGGLAPVALLWLAPLYLMGVFATLPDYAIFSPDLPLTPGGNFLENWAFLDDTANFGRAMLNSIGIATVSAALSLLLTSMAGYAFARFKFIGKQVAFSLLVATLTVPYAVLIVPQYVLVARDLALSNTWIAVIVPPLCHSIGVLFMRQTFLSLPQELLDAARIDGAREGRIFFSIALPLVRPSMAALAIILFLASWNNYLWPLLVATESGARTAPVALGSLIGLNVVPWGALMVGATLLTLPMIVVFIFLQRYFVAGITAGAVK</sequence>
<dbReference type="SUPFAM" id="SSF161098">
    <property type="entry name" value="MetI-like"/>
    <property type="match status" value="1"/>
</dbReference>
<name>A0ABU1JXN8_9PROT</name>
<keyword evidence="10" id="KW-1185">Reference proteome</keyword>
<feature type="transmembrane region" description="Helical" evidence="7">
    <location>
        <begin position="245"/>
        <end position="266"/>
    </location>
</feature>
<accession>A0ABU1JXN8</accession>
<organism evidence="9 10">
    <name type="scientific">Inquilinus ginsengisoli</name>
    <dbReference type="NCBI Taxonomy" id="363840"/>
    <lineage>
        <taxon>Bacteria</taxon>
        <taxon>Pseudomonadati</taxon>
        <taxon>Pseudomonadota</taxon>
        <taxon>Alphaproteobacteria</taxon>
        <taxon>Rhodospirillales</taxon>
        <taxon>Rhodospirillaceae</taxon>
        <taxon>Inquilinus</taxon>
    </lineage>
</organism>
<keyword evidence="5 7" id="KW-1133">Transmembrane helix</keyword>
<evidence type="ECO:0000256" key="6">
    <source>
        <dbReference type="ARBA" id="ARBA00023136"/>
    </source>
</evidence>
<dbReference type="Gene3D" id="1.10.3720.10">
    <property type="entry name" value="MetI-like"/>
    <property type="match status" value="1"/>
</dbReference>
<keyword evidence="6 7" id="KW-0472">Membrane</keyword>
<proteinExistence type="inferred from homology"/>
<evidence type="ECO:0000256" key="4">
    <source>
        <dbReference type="ARBA" id="ARBA00022692"/>
    </source>
</evidence>
<feature type="transmembrane region" description="Helical" evidence="7">
    <location>
        <begin position="187"/>
        <end position="210"/>
    </location>
</feature>
<evidence type="ECO:0000256" key="2">
    <source>
        <dbReference type="ARBA" id="ARBA00022448"/>
    </source>
</evidence>
<evidence type="ECO:0000256" key="5">
    <source>
        <dbReference type="ARBA" id="ARBA00022989"/>
    </source>
</evidence>
<dbReference type="CDD" id="cd06261">
    <property type="entry name" value="TM_PBP2"/>
    <property type="match status" value="1"/>
</dbReference>
<comment type="caution">
    <text evidence="9">The sequence shown here is derived from an EMBL/GenBank/DDBJ whole genome shotgun (WGS) entry which is preliminary data.</text>
</comment>
<feature type="transmembrane region" description="Helical" evidence="7">
    <location>
        <begin position="145"/>
        <end position="166"/>
    </location>
</feature>
<dbReference type="EMBL" id="JAVDPW010000012">
    <property type="protein sequence ID" value="MDR6293390.1"/>
    <property type="molecule type" value="Genomic_DNA"/>
</dbReference>